<name>A0AAU9UAR1_EUPED</name>
<organism evidence="1 2">
    <name type="scientific">Euphydryas editha</name>
    <name type="common">Edith's checkerspot</name>
    <dbReference type="NCBI Taxonomy" id="104508"/>
    <lineage>
        <taxon>Eukaryota</taxon>
        <taxon>Metazoa</taxon>
        <taxon>Ecdysozoa</taxon>
        <taxon>Arthropoda</taxon>
        <taxon>Hexapoda</taxon>
        <taxon>Insecta</taxon>
        <taxon>Pterygota</taxon>
        <taxon>Neoptera</taxon>
        <taxon>Endopterygota</taxon>
        <taxon>Lepidoptera</taxon>
        <taxon>Glossata</taxon>
        <taxon>Ditrysia</taxon>
        <taxon>Papilionoidea</taxon>
        <taxon>Nymphalidae</taxon>
        <taxon>Nymphalinae</taxon>
        <taxon>Euphydryas</taxon>
    </lineage>
</organism>
<dbReference type="Proteomes" id="UP001153954">
    <property type="component" value="Unassembled WGS sequence"/>
</dbReference>
<reference evidence="1" key="1">
    <citation type="submission" date="2022-03" db="EMBL/GenBank/DDBJ databases">
        <authorList>
            <person name="Tunstrom K."/>
        </authorList>
    </citation>
    <scope>NUCLEOTIDE SEQUENCE</scope>
</reference>
<dbReference type="AlphaFoldDB" id="A0AAU9UAR1"/>
<protein>
    <submittedName>
        <fullName evidence="1">Uncharacterized protein</fullName>
    </submittedName>
</protein>
<evidence type="ECO:0000313" key="1">
    <source>
        <dbReference type="EMBL" id="CAH2096278.1"/>
    </source>
</evidence>
<gene>
    <name evidence="1" type="ORF">EEDITHA_LOCUS11639</name>
</gene>
<evidence type="ECO:0000313" key="2">
    <source>
        <dbReference type="Proteomes" id="UP001153954"/>
    </source>
</evidence>
<keyword evidence="2" id="KW-1185">Reference proteome</keyword>
<accession>A0AAU9UAR1</accession>
<comment type="caution">
    <text evidence="1">The sequence shown here is derived from an EMBL/GenBank/DDBJ whole genome shotgun (WGS) entry which is preliminary data.</text>
</comment>
<dbReference type="EMBL" id="CAKOGL010000016">
    <property type="protein sequence ID" value="CAH2096278.1"/>
    <property type="molecule type" value="Genomic_DNA"/>
</dbReference>
<proteinExistence type="predicted"/>
<sequence>MWAYNFISATDEIFVSKARSSRHILPLLGYLQGYKIGQNFALQLPPFVLSPIIIVPSVNQQQSVNVQKSSSGESYQENGETFQNISPVKLIDKSNDYQIGHKELNQSLKPKTTKNIENATFDKNNSLDTFRQANNEPEVTATEENIDEYLTTTTYFETSGSEFNNSMIENITNLPGPYVNAIYNNTNLSTLSITTAPLEYNLSVPDAKDRWQNFSNPSNEFVKNTKNITMDNNSTSIENIIFKPSRELTYTTYQPNLNSYPRSWYNSKVDRLSITTNSYTNEDPALPPSYNDRWERFSSLRKSYPLSDFRPLAGLYYDGFLHKPLNKEMGFMPYRNNGYYYNG</sequence>